<dbReference type="eggNOG" id="ENOG502SPJ6">
    <property type="taxonomic scope" value="Eukaryota"/>
</dbReference>
<evidence type="ECO:0000313" key="1">
    <source>
        <dbReference type="EMBL" id="EJD39115.1"/>
    </source>
</evidence>
<dbReference type="Gene3D" id="3.80.10.10">
    <property type="entry name" value="Ribonuclease Inhibitor"/>
    <property type="match status" value="1"/>
</dbReference>
<dbReference type="KEGG" id="adl:AURDEDRAFT_187555"/>
<evidence type="ECO:0000313" key="2">
    <source>
        <dbReference type="Proteomes" id="UP000006514"/>
    </source>
</evidence>
<sequence length="971" mass="109314">MEPYPPLSGDSPERHPTAYILDDDVLHLVCRHLYRLSPRTLKCVSVANKQLREAALPFLFRHVKVTGDWLESSAVLYRVNELGMARHVRHFELHVFVHTTTLQRRPPDGLPELLSYLLSDMRCLKHLSLDLPSYHAPLFGNQLRHDRLILRRVRNLTLAPYCEFAIYLCPNVLSVSTNERWVLDTRGNPAMRLFGAAGTSMTIVELAVHVDVWTVTLIEGNESRLGGSTPDNTVSLTSFSAACKALANVLIVTLKGGLKLEAAVSALSRWKRVEKLTIDCPRDLRPSRGQKQSEEMDKLADELLKMILSPPLLVPDELFADGGTVSPFSKATSSASDVLLACKRFMRVATPALYETVIIRTKAQASALQAALTRNPEFGRYVRRLRLEGAYGKQLAKIIPLMPHVSDFCFTLSVYSDDSLAALTTAFTKLQPIRVVLTLVDERRARNKMHATLVSMLCCAIPTWTKLRHFSYAFSSGIYSQCSRELTIADALANNRTVETVDVWNRYWTFGSMPIPVAALLRSASIRTIRLHSDNWGAGISKFMNNCPENVKCRLLFVGNGIGRDGEPECVISSVNPFYQPMQNASRDQRVAVWTRIVSFAVCRETPDPSPRTHSAYMMGFFGSYSSYVNSWFDAKFIDVPAARNFLLVSHEIYDAFLRALSRHLDIRYQASMEQWSSLLCTRPALASHVETLLLDAKSLTLDSDIGTLFQKTSSLRVLDLGALSPSSIYALGRISPEFGSSLRALTLSSRCSGDFDNWATLTFSADVFSGFVALERLEMNIQTPRFIATAPCDFLPNLKELYAQQAHPTFFATLSQFILPKLQVLKLYVPMRRADNFIKKHGPKLVRVETTIGFNQKNLDSCPNLEILDLSDYAQPSFAKSSHRRLQQVRLNWVISRQIGKYKQFCETISPKRFPGLREIVVAPKCEIWPAKERDVNKSSWPPLAEKLSEQGIILKDHSGCTWRPRMQLQ</sequence>
<dbReference type="InParanoid" id="J0D188"/>
<accession>J0D188</accession>
<dbReference type="Proteomes" id="UP000006514">
    <property type="component" value="Unassembled WGS sequence"/>
</dbReference>
<dbReference type="AlphaFoldDB" id="J0D188"/>
<name>J0D188_AURST</name>
<organism evidence="1 2">
    <name type="scientific">Auricularia subglabra (strain TFB-10046 / SS5)</name>
    <name type="common">White-rot fungus</name>
    <name type="synonym">Auricularia delicata (strain TFB10046)</name>
    <dbReference type="NCBI Taxonomy" id="717982"/>
    <lineage>
        <taxon>Eukaryota</taxon>
        <taxon>Fungi</taxon>
        <taxon>Dikarya</taxon>
        <taxon>Basidiomycota</taxon>
        <taxon>Agaricomycotina</taxon>
        <taxon>Agaricomycetes</taxon>
        <taxon>Auriculariales</taxon>
        <taxon>Auriculariaceae</taxon>
        <taxon>Auricularia</taxon>
    </lineage>
</organism>
<reference evidence="2" key="1">
    <citation type="journal article" date="2012" name="Science">
        <title>The Paleozoic origin of enzymatic lignin decomposition reconstructed from 31 fungal genomes.</title>
        <authorList>
            <person name="Floudas D."/>
            <person name="Binder M."/>
            <person name="Riley R."/>
            <person name="Barry K."/>
            <person name="Blanchette R.A."/>
            <person name="Henrissat B."/>
            <person name="Martinez A.T."/>
            <person name="Otillar R."/>
            <person name="Spatafora J.W."/>
            <person name="Yadav J.S."/>
            <person name="Aerts A."/>
            <person name="Benoit I."/>
            <person name="Boyd A."/>
            <person name="Carlson A."/>
            <person name="Copeland A."/>
            <person name="Coutinho P.M."/>
            <person name="de Vries R.P."/>
            <person name="Ferreira P."/>
            <person name="Findley K."/>
            <person name="Foster B."/>
            <person name="Gaskell J."/>
            <person name="Glotzer D."/>
            <person name="Gorecki P."/>
            <person name="Heitman J."/>
            <person name="Hesse C."/>
            <person name="Hori C."/>
            <person name="Igarashi K."/>
            <person name="Jurgens J.A."/>
            <person name="Kallen N."/>
            <person name="Kersten P."/>
            <person name="Kohler A."/>
            <person name="Kuees U."/>
            <person name="Kumar T.K.A."/>
            <person name="Kuo A."/>
            <person name="LaButti K."/>
            <person name="Larrondo L.F."/>
            <person name="Lindquist E."/>
            <person name="Ling A."/>
            <person name="Lombard V."/>
            <person name="Lucas S."/>
            <person name="Lundell T."/>
            <person name="Martin R."/>
            <person name="McLaughlin D.J."/>
            <person name="Morgenstern I."/>
            <person name="Morin E."/>
            <person name="Murat C."/>
            <person name="Nagy L.G."/>
            <person name="Nolan M."/>
            <person name="Ohm R.A."/>
            <person name="Patyshakuliyeva A."/>
            <person name="Rokas A."/>
            <person name="Ruiz-Duenas F.J."/>
            <person name="Sabat G."/>
            <person name="Salamov A."/>
            <person name="Samejima M."/>
            <person name="Schmutz J."/>
            <person name="Slot J.C."/>
            <person name="St John F."/>
            <person name="Stenlid J."/>
            <person name="Sun H."/>
            <person name="Sun S."/>
            <person name="Syed K."/>
            <person name="Tsang A."/>
            <person name="Wiebenga A."/>
            <person name="Young D."/>
            <person name="Pisabarro A."/>
            <person name="Eastwood D.C."/>
            <person name="Martin F."/>
            <person name="Cullen D."/>
            <person name="Grigoriev I.V."/>
            <person name="Hibbett D.S."/>
        </authorList>
    </citation>
    <scope>NUCLEOTIDE SEQUENCE [LARGE SCALE GENOMIC DNA]</scope>
    <source>
        <strain evidence="2">TFB10046</strain>
    </source>
</reference>
<dbReference type="EMBL" id="JH687817">
    <property type="protein sequence ID" value="EJD39115.1"/>
    <property type="molecule type" value="Genomic_DNA"/>
</dbReference>
<proteinExistence type="predicted"/>
<keyword evidence="2" id="KW-1185">Reference proteome</keyword>
<dbReference type="InterPro" id="IPR032675">
    <property type="entry name" value="LRR_dom_sf"/>
</dbReference>
<dbReference type="OMA" id="RTHSAYM"/>
<dbReference type="SUPFAM" id="SSF52047">
    <property type="entry name" value="RNI-like"/>
    <property type="match status" value="1"/>
</dbReference>
<gene>
    <name evidence="1" type="ORF">AURDEDRAFT_187555</name>
</gene>
<dbReference type="OrthoDB" id="2786563at2759"/>
<protein>
    <submittedName>
        <fullName evidence="1">Uncharacterized protein</fullName>
    </submittedName>
</protein>